<dbReference type="Proteomes" id="UP000044806">
    <property type="component" value="Unassembled WGS sequence"/>
</dbReference>
<protein>
    <submittedName>
        <fullName evidence="2">Uncharacterized protein</fullName>
    </submittedName>
</protein>
<evidence type="ECO:0000313" key="2">
    <source>
        <dbReference type="EMBL" id="CSA29463.1"/>
    </source>
</evidence>
<dbReference type="EMBL" id="CWQJ01000017">
    <property type="protein sequence ID" value="CSC41961.1"/>
    <property type="molecule type" value="Genomic_DNA"/>
</dbReference>
<feature type="compositionally biased region" description="Polar residues" evidence="1">
    <location>
        <begin position="1"/>
        <end position="10"/>
    </location>
</feature>
<proteinExistence type="predicted"/>
<dbReference type="EMBL" id="CWOW01000005">
    <property type="protein sequence ID" value="CSA29463.1"/>
    <property type="molecule type" value="Genomic_DNA"/>
</dbReference>
<evidence type="ECO:0000313" key="3">
    <source>
        <dbReference type="EMBL" id="CSC41961.1"/>
    </source>
</evidence>
<accession>A0A655PWG7</accession>
<dbReference type="AlphaFoldDB" id="A0A655PWG7"/>
<evidence type="ECO:0000256" key="1">
    <source>
        <dbReference type="SAM" id="MobiDB-lite"/>
    </source>
</evidence>
<name>A0A655PWG7_VIBCL</name>
<feature type="region of interest" description="Disordered" evidence="1">
    <location>
        <begin position="1"/>
        <end position="22"/>
    </location>
</feature>
<dbReference type="Proteomes" id="UP000046067">
    <property type="component" value="Unassembled WGS sequence"/>
</dbReference>
<sequence length="68" mass="7169">MVIANTATKAKNSKREPSAHAATAAVPKLASNLVANIEESGGNSWLNIAGPMIWPSAVRLCEILRSCH</sequence>
<organism evidence="2 4">
    <name type="scientific">Vibrio cholerae</name>
    <dbReference type="NCBI Taxonomy" id="666"/>
    <lineage>
        <taxon>Bacteria</taxon>
        <taxon>Pseudomonadati</taxon>
        <taxon>Pseudomonadota</taxon>
        <taxon>Gammaproteobacteria</taxon>
        <taxon>Vibrionales</taxon>
        <taxon>Vibrionaceae</taxon>
        <taxon>Vibrio</taxon>
    </lineage>
</organism>
<reference evidence="4 5" key="1">
    <citation type="submission" date="2015-07" db="EMBL/GenBank/DDBJ databases">
        <authorList>
            <consortium name="Pathogen Informatics"/>
        </authorList>
    </citation>
    <scope>NUCLEOTIDE SEQUENCE [LARGE SCALE GENOMIC DNA]</scope>
    <source>
        <strain evidence="3 5">A325</strain>
        <strain evidence="2 4">A51</strain>
    </source>
</reference>
<evidence type="ECO:0000313" key="5">
    <source>
        <dbReference type="Proteomes" id="UP000046067"/>
    </source>
</evidence>
<gene>
    <name evidence="2" type="ORF">ERS013165_01224</name>
    <name evidence="3" type="ORF">ERS013201_02577</name>
</gene>
<evidence type="ECO:0000313" key="4">
    <source>
        <dbReference type="Proteomes" id="UP000044806"/>
    </source>
</evidence>